<evidence type="ECO:0000256" key="2">
    <source>
        <dbReference type="ARBA" id="ARBA00010532"/>
    </source>
</evidence>
<dbReference type="GO" id="GO:0016020">
    <property type="term" value="C:membrane"/>
    <property type="evidence" value="ECO:0007669"/>
    <property type="project" value="UniProtKB-SubCell"/>
</dbReference>
<name>A0AAV2YKU4_9STRA</name>
<dbReference type="PANTHER" id="PTHR11923">
    <property type="entry name" value="SCAVENGER RECEPTOR CLASS B TYPE-1 SR-B1"/>
    <property type="match status" value="1"/>
</dbReference>
<reference evidence="9" key="1">
    <citation type="submission" date="2022-11" db="EMBL/GenBank/DDBJ databases">
        <authorList>
            <person name="Morgan W.R."/>
            <person name="Tartar A."/>
        </authorList>
    </citation>
    <scope>NUCLEOTIDE SEQUENCE</scope>
    <source>
        <strain evidence="9">ARSEF 373</strain>
    </source>
</reference>
<keyword evidence="10" id="KW-1185">Reference proteome</keyword>
<dbReference type="GO" id="GO:0005737">
    <property type="term" value="C:cytoplasm"/>
    <property type="evidence" value="ECO:0007669"/>
    <property type="project" value="TreeGrafter"/>
</dbReference>
<keyword evidence="5 8" id="KW-0472">Membrane</keyword>
<sequence length="2594" mass="285890">MWGVGIGLVMVTAGIVLIVIATQSLDDKSKREEKAVFATVMSADDRQIITGNGTAGDGTSYSAFINTSTFGFVMDAPVYVSFYAYNLTNAQQVLQGQAHPEVEQIGPYVYEKRSKKINVTLEDSSEEDKLSAPELAGSFGRVSYQVVDSYYFAPDRSNGSENDVLVTANASYIRTLQKLAHEGYSERLLLADFAHQHFKEYSQQLHGEFIAETKKRAWGHYLPVLIDRINRESLARVLKRQRDRVTVAAVPENLVRMHALTRTEMIPQVLTDVFRDISDRFLPGILQDVFAQTTRAAIPRVLSVLQRRLQVESVPVLLREQLRVQQARHVPLTLGSLEPKIQQVAFPYVLKEVYDRACLEAVPLALRSIRNEIIQRDINDNAILAPVAQKNLITRWRKRGSTAIDFDAFFDDVPTNVPRTGFELLPSTASLQISDEAATLLLGLRPSNLRFSIVDYNTTEAANVPLSGPLSTPIGFAIWKQVIALNETAINYVMEGVNNDVALTTDALTREQLMFLRDYLMNWAQSPIIQRDRERFWRQHFTTRSTNAGFNEPDVDLDVEKLGTQTGFSLHQNGPSTSGITNNTAVALWNSTSSLSFVNPQGFTVWWKLIGTSATSPADVTAARQTLLSGIDGLTSAQLDEVIPWLQSLLSDGFVRRRALRHWSEGTCVSMFGTPLTDCLKYDLDPLVEGLQHGFEMNPTSDVNKTVSQGTREALWNASHPASFLQDTGTIMMNSTVGYGLWLRGIQTGNLSRLITAIDTASPPPLTDLTTTTAKGISEWLMEWQSNQFNSLHVLDWWRASTCWDREVLNASTTTSTVTNNLPSCTVNYTETITASKLTQANTESPFFEWDQLVDVNVVECVFDKTRSSYTSNSSTYQMGVRTYSCDRRSATLVDDPSSVVPSFGFELAPLRNETSSLSLAAAMVLWDAQNPLSFLDWSGYKQWVVGDTTDADLAAQLNPSIVTACAAINVGGLNSGVFNKTLGQSCGTFTAAHVATVRSWILSQQDRRWAYDALLDHWRRGDAFTLDLEPYRTGHQAGWELASGCECSVAEDNSTRYSVPATALALWSPAANNASFLTTSGLKLWTNLIDAELQNDSSRMNLTRISLGNAMPSGRYEPWMDVVAAWLSQWQTNEYALRDVLGHWMFARCPTTPTTTIPESDVEEFVVTSSDCTRNATVNPVTHFNESLDDLQAMASRPTTYFDPKFAEKAALEQPRRLIEVTTTWVTCEAINSTAWNESTRIMRSTNEYQACNFVAALDAYKPEEQHNPPFELNATSNAQQWNVTIDAALALWSSSSTIGFTNVTTFLSRWHDAISDTEVLKSLETETSNLYGGPVTLSRVLDYLSAWEASDPSIRRVAATWVAQSVDQLDLDLKTPGAQVGFELYPTGTMGTASTPPLPTVDQAIPLLTFGTDYSLLIQDTKLAWEDGLPRGFDAWKEIYDGQDDSSEALIEAYPPRAATLTNDRPTYQLSDSDRQRLIERMANATSLSAAQLRTISRWCLSWATSDLLRAYVLQVWATGVTPRGDSSSAYDLVAKLPQLFSYSSTSSDLFTVASSELANVTAANRALLWDVRTLGALPNPTTDALWCAITDGNTIQSMCPHTMDDYGRITTASMTVFRTVVEPVSGVPIVATSNFSELAIQYLSYQFELDRAQVLTIARWVRAVPTKSIFFQVREVSKWASANTVSPDPSAFGYDLGFVFPRNKFVPRNASSDVLMTNAVSVNGSSIRAFNCNHSIELLLELWDSMESFSFVNNTGMNAWLANVDGSSSGGDDVAFLLRNSDFANESFVSSLKPQQMECTIKAIIQWLGSWQKHPFLRAAVESLWYDPRYAAAFISKGASPELASFPLPQVQNVNTSRWSALARVLFDPTQPGSFLYRDIGLQLWEAQLGNCTTTNRSTGACMTSVDSNASSSAGAVQALTAQMPPINGHEVLETPVVARIVKWMVSWLDNPMLLAFIVQEQIASSGSSESASGFVDLAAIQFVNASISAINYSQSDAGVLSQRETLLEIDWIDETQSLETRNVTKYRAFPELSAFCKWNDVDALYAYDSPSTCGINGQYSLTIAEASELLAVISDDDIQVAVGGMAVSRSALLLDALLAEPTLDADSCAFLADRIADAYDWDNTTRTHLCVIDTTTNSVHLEFPMLANITSVKPSSFKADVRAFVHYVGTKLGFEMHVLGLAGVEASMPSMPSSRAVPLGGYFAVQRINEFLFGPHAQLWTNGTVASSRLSVRLPIVDDLALFSQQKLQVGEIVTINNDTWMNTWGSRFPLKQIHPTDGSIFTSALRANDDVFPPPSLTFYWDYSRRLVQADYARNVTRYGMDLLRYAVTSWRNPSTLPTGLTPLVTASVTARLAANMSKVYDELPLALSDADEPSVVDVDPLTGLVWNRKLQWLLSIYVSHNFTSVWHANVTAALMPLLTVREQATVTDITAASMQSSIQPGPFAPEKIGEAGAIAGAVMLVVGVLATVVALRRARFLRLKRMQEVVPDESEMMSQSMHDTGDVREQAALVDASNSSSNSAVPPEVLEDVSLENASLVGQASSSPRRGSIGARGRKLRRPSQIERIVEETEDAVLSSSTLPKQHGVSSM</sequence>
<comment type="caution">
    <text evidence="9">The sequence shown here is derived from an EMBL/GenBank/DDBJ whole genome shotgun (WGS) entry which is preliminary data.</text>
</comment>
<evidence type="ECO:0000256" key="3">
    <source>
        <dbReference type="ARBA" id="ARBA00022692"/>
    </source>
</evidence>
<keyword evidence="4 8" id="KW-1133">Transmembrane helix</keyword>
<evidence type="ECO:0000256" key="4">
    <source>
        <dbReference type="ARBA" id="ARBA00022989"/>
    </source>
</evidence>
<dbReference type="PANTHER" id="PTHR11923:SF51">
    <property type="entry name" value="LYSOSOME MEMBRANE PROTEIN 2"/>
    <property type="match status" value="1"/>
</dbReference>
<reference evidence="9" key="2">
    <citation type="journal article" date="2023" name="Microbiol Resour">
        <title>Decontamination and Annotation of the Draft Genome Sequence of the Oomycete Lagenidium giganteum ARSEF 373.</title>
        <authorList>
            <person name="Morgan W.R."/>
            <person name="Tartar A."/>
        </authorList>
    </citation>
    <scope>NUCLEOTIDE SEQUENCE</scope>
    <source>
        <strain evidence="9">ARSEF 373</strain>
    </source>
</reference>
<accession>A0AAV2YKU4</accession>
<evidence type="ECO:0000256" key="5">
    <source>
        <dbReference type="ARBA" id="ARBA00023136"/>
    </source>
</evidence>
<proteinExistence type="inferred from homology"/>
<protein>
    <submittedName>
        <fullName evidence="9">Uncharacterized protein</fullName>
    </submittedName>
</protein>
<organism evidence="9 10">
    <name type="scientific">Lagenidium giganteum</name>
    <dbReference type="NCBI Taxonomy" id="4803"/>
    <lineage>
        <taxon>Eukaryota</taxon>
        <taxon>Sar</taxon>
        <taxon>Stramenopiles</taxon>
        <taxon>Oomycota</taxon>
        <taxon>Peronosporomycetes</taxon>
        <taxon>Pythiales</taxon>
        <taxon>Pythiaceae</taxon>
    </lineage>
</organism>
<feature type="transmembrane region" description="Helical" evidence="8">
    <location>
        <begin position="2457"/>
        <end position="2477"/>
    </location>
</feature>
<feature type="compositionally biased region" description="Polar residues" evidence="7">
    <location>
        <begin position="2580"/>
        <end position="2594"/>
    </location>
</feature>
<evidence type="ECO:0000313" key="9">
    <source>
        <dbReference type="EMBL" id="DAZ93939.1"/>
    </source>
</evidence>
<comment type="subcellular location">
    <subcellularLocation>
        <location evidence="1">Membrane</location>
    </subcellularLocation>
</comment>
<feature type="region of interest" description="Disordered" evidence="7">
    <location>
        <begin position="2542"/>
        <end position="2594"/>
    </location>
</feature>
<evidence type="ECO:0000256" key="7">
    <source>
        <dbReference type="SAM" id="MobiDB-lite"/>
    </source>
</evidence>
<evidence type="ECO:0000313" key="10">
    <source>
        <dbReference type="Proteomes" id="UP001146120"/>
    </source>
</evidence>
<comment type="similarity">
    <text evidence="2">Belongs to the CD36 family.</text>
</comment>
<dbReference type="EMBL" id="DAKRPA010000280">
    <property type="protein sequence ID" value="DAZ93939.1"/>
    <property type="molecule type" value="Genomic_DNA"/>
</dbReference>
<keyword evidence="6" id="KW-0325">Glycoprotein</keyword>
<gene>
    <name evidence="9" type="ORF">N0F65_012885</name>
</gene>
<keyword evidence="3 8" id="KW-0812">Transmembrane</keyword>
<dbReference type="Proteomes" id="UP001146120">
    <property type="component" value="Unassembled WGS sequence"/>
</dbReference>
<dbReference type="GO" id="GO:0005044">
    <property type="term" value="F:scavenger receptor activity"/>
    <property type="evidence" value="ECO:0007669"/>
    <property type="project" value="TreeGrafter"/>
</dbReference>
<dbReference type="Pfam" id="PF01130">
    <property type="entry name" value="CD36"/>
    <property type="match status" value="1"/>
</dbReference>
<dbReference type="InterPro" id="IPR002159">
    <property type="entry name" value="CD36_fam"/>
</dbReference>
<evidence type="ECO:0000256" key="6">
    <source>
        <dbReference type="ARBA" id="ARBA00023180"/>
    </source>
</evidence>
<feature type="compositionally biased region" description="Polar residues" evidence="7">
    <location>
        <begin position="2542"/>
        <end position="2551"/>
    </location>
</feature>
<evidence type="ECO:0000256" key="8">
    <source>
        <dbReference type="SAM" id="Phobius"/>
    </source>
</evidence>
<evidence type="ECO:0000256" key="1">
    <source>
        <dbReference type="ARBA" id="ARBA00004370"/>
    </source>
</evidence>